<sequence>QHFGLHRAALVGDDEGVRRALHAGATVNDLDATGRTAVMCAVAGEQCPLVYCLISPSWDCVDASNAPFPTSRVQVLRTLLSDKQLALFTLNAPQMAYRGVTPLGMAAWLNAADMVRALLEETAIAVVVDGPDVHGATPLMYAARDGRLDVVQLLLRHGACPDANDGNYRTAVQFALAYPQILWLCETALRRHRWLESQSTDRSRISSNSDADHLLHIAHDALSTSCTFEAPPLAVFSAKSTSTKTIIESVKNADVAFLHSLLFAPSIPASSQSSLYPLSSPALVNLPDARGWSAIHHCAAAEYPSVQILDALYCAGAVPLFTTHEHWTPLHCFVQTSRRPGPSRPAELLYQFLAHLVHDLRVPLAATDKDDETCIHIAAEKGTCIEVLILLLDCDTSGSVREMRNSRGLTALEVCQPEFRAAFGEQLDDLRSASSLSCYTIRPAASESQASLSLASEDAAFDHEEAASLLNNVDISASSEQLLANLRLTAPAESQSAKPFHLNVLDNLLREAANISTIVSTHYRTIADEAVKDVTSLRAGVDKVQGALDRACRDVEHSMRARGIAPSTALLRKRFNRESEDSQATAVSVDLQAARSCERVDKLQSENKTVEPVGSPAKNSKQSGTTKLKAWMLRKLMPGETVVEPSPPRRSTKVSLKAQQRPTLDVIPEQQTEIQKPIPSPSPAADPDLSADAWTDGLLRASYVALQAANRDLDRIRDCIISAEHFISVVDRCAARTERVVSRALTKRQTAITQLRASIGDDDDFFVRPAVISAKSSIMSLSSLYSARSSCVSLAATLVEQEDDDDTRLVRRLLLRKIDAGASGVQEQLERGVNWLCAVREVIRGAKRTAYI</sequence>
<feature type="region of interest" description="Disordered" evidence="4">
    <location>
        <begin position="641"/>
        <end position="660"/>
    </location>
</feature>
<evidence type="ECO:0000256" key="2">
    <source>
        <dbReference type="ARBA" id="ARBA00023043"/>
    </source>
</evidence>
<evidence type="ECO:0008006" key="7">
    <source>
        <dbReference type="Google" id="ProtNLM"/>
    </source>
</evidence>
<evidence type="ECO:0000256" key="4">
    <source>
        <dbReference type="SAM" id="MobiDB-lite"/>
    </source>
</evidence>
<dbReference type="PROSITE" id="PS50297">
    <property type="entry name" value="ANK_REP_REGION"/>
    <property type="match status" value="1"/>
</dbReference>
<protein>
    <recommendedName>
        <fullName evidence="7">Ankyrin</fullName>
    </recommendedName>
</protein>
<keyword evidence="1" id="KW-0677">Repeat</keyword>
<evidence type="ECO:0000256" key="1">
    <source>
        <dbReference type="ARBA" id="ARBA00022737"/>
    </source>
</evidence>
<feature type="non-terminal residue" evidence="5">
    <location>
        <position position="1"/>
    </location>
</feature>
<feature type="region of interest" description="Disordered" evidence="4">
    <location>
        <begin position="600"/>
        <end position="625"/>
    </location>
</feature>
<evidence type="ECO:0000256" key="3">
    <source>
        <dbReference type="PROSITE-ProRule" id="PRU00023"/>
    </source>
</evidence>
<proteinExistence type="predicted"/>
<reference evidence="5" key="1">
    <citation type="submission" date="2023-03" db="EMBL/GenBank/DDBJ databases">
        <title>Massive genome expansion in bonnet fungi (Mycena s.s.) driven by repeated elements and novel gene families across ecological guilds.</title>
        <authorList>
            <consortium name="Lawrence Berkeley National Laboratory"/>
            <person name="Harder C.B."/>
            <person name="Miyauchi S."/>
            <person name="Viragh M."/>
            <person name="Kuo A."/>
            <person name="Thoen E."/>
            <person name="Andreopoulos B."/>
            <person name="Lu D."/>
            <person name="Skrede I."/>
            <person name="Drula E."/>
            <person name="Henrissat B."/>
            <person name="Morin E."/>
            <person name="Kohler A."/>
            <person name="Barry K."/>
            <person name="LaButti K."/>
            <person name="Morin E."/>
            <person name="Salamov A."/>
            <person name="Lipzen A."/>
            <person name="Mereny Z."/>
            <person name="Hegedus B."/>
            <person name="Baldrian P."/>
            <person name="Stursova M."/>
            <person name="Weitz H."/>
            <person name="Taylor A."/>
            <person name="Grigoriev I.V."/>
            <person name="Nagy L.G."/>
            <person name="Martin F."/>
            <person name="Kauserud H."/>
        </authorList>
    </citation>
    <scope>NUCLEOTIDE SEQUENCE</scope>
    <source>
        <strain evidence="5">9284</strain>
    </source>
</reference>
<dbReference type="PANTHER" id="PTHR24171">
    <property type="entry name" value="ANKYRIN REPEAT DOMAIN-CONTAINING PROTEIN 39-RELATED"/>
    <property type="match status" value="1"/>
</dbReference>
<dbReference type="GO" id="GO:0085020">
    <property type="term" value="P:protein K6-linked ubiquitination"/>
    <property type="evidence" value="ECO:0007669"/>
    <property type="project" value="TreeGrafter"/>
</dbReference>
<feature type="compositionally biased region" description="Basic and acidic residues" evidence="4">
    <location>
        <begin position="600"/>
        <end position="609"/>
    </location>
</feature>
<dbReference type="Pfam" id="PF12796">
    <property type="entry name" value="Ank_2"/>
    <property type="match status" value="1"/>
</dbReference>
<feature type="repeat" description="ANK" evidence="3">
    <location>
        <begin position="134"/>
        <end position="166"/>
    </location>
</feature>
<keyword evidence="6" id="KW-1185">Reference proteome</keyword>
<dbReference type="Gene3D" id="1.25.40.20">
    <property type="entry name" value="Ankyrin repeat-containing domain"/>
    <property type="match status" value="3"/>
</dbReference>
<dbReference type="Proteomes" id="UP001221142">
    <property type="component" value="Unassembled WGS sequence"/>
</dbReference>
<dbReference type="InterPro" id="IPR002110">
    <property type="entry name" value="Ankyrin_rpt"/>
</dbReference>
<dbReference type="InterPro" id="IPR036770">
    <property type="entry name" value="Ankyrin_rpt-contain_sf"/>
</dbReference>
<accession>A0AAD7CK75</accession>
<keyword evidence="2 3" id="KW-0040">ANK repeat</keyword>
<comment type="caution">
    <text evidence="5">The sequence shown here is derived from an EMBL/GenBank/DDBJ whole genome shotgun (WGS) entry which is preliminary data.</text>
</comment>
<evidence type="ECO:0000313" key="5">
    <source>
        <dbReference type="EMBL" id="KAJ7650762.1"/>
    </source>
</evidence>
<dbReference type="GO" id="GO:0004842">
    <property type="term" value="F:ubiquitin-protein transferase activity"/>
    <property type="evidence" value="ECO:0007669"/>
    <property type="project" value="TreeGrafter"/>
</dbReference>
<dbReference type="EMBL" id="JARKIF010000001">
    <property type="protein sequence ID" value="KAJ7650762.1"/>
    <property type="molecule type" value="Genomic_DNA"/>
</dbReference>
<feature type="region of interest" description="Disordered" evidence="4">
    <location>
        <begin position="668"/>
        <end position="687"/>
    </location>
</feature>
<evidence type="ECO:0000313" key="6">
    <source>
        <dbReference type="Proteomes" id="UP001221142"/>
    </source>
</evidence>
<name>A0AAD7CK75_9AGAR</name>
<dbReference type="AlphaFoldDB" id="A0AAD7CK75"/>
<dbReference type="PROSITE" id="PS50088">
    <property type="entry name" value="ANK_REPEAT"/>
    <property type="match status" value="1"/>
</dbReference>
<dbReference type="SMART" id="SM00248">
    <property type="entry name" value="ANK"/>
    <property type="match status" value="6"/>
</dbReference>
<dbReference type="SUPFAM" id="SSF48403">
    <property type="entry name" value="Ankyrin repeat"/>
    <property type="match status" value="2"/>
</dbReference>
<organism evidence="5 6">
    <name type="scientific">Roridomyces roridus</name>
    <dbReference type="NCBI Taxonomy" id="1738132"/>
    <lineage>
        <taxon>Eukaryota</taxon>
        <taxon>Fungi</taxon>
        <taxon>Dikarya</taxon>
        <taxon>Basidiomycota</taxon>
        <taxon>Agaricomycotina</taxon>
        <taxon>Agaricomycetes</taxon>
        <taxon>Agaricomycetidae</taxon>
        <taxon>Agaricales</taxon>
        <taxon>Marasmiineae</taxon>
        <taxon>Mycenaceae</taxon>
        <taxon>Roridomyces</taxon>
    </lineage>
</organism>
<gene>
    <name evidence="5" type="ORF">FB45DRAFT_1077911</name>
</gene>
<dbReference type="PANTHER" id="PTHR24171:SF8">
    <property type="entry name" value="BRCA1-ASSOCIATED RING DOMAIN PROTEIN 1"/>
    <property type="match status" value="1"/>
</dbReference>